<proteinExistence type="predicted"/>
<evidence type="ECO:0000313" key="3">
    <source>
        <dbReference type="Proteomes" id="UP000627838"/>
    </source>
</evidence>
<comment type="caution">
    <text evidence="2">The sequence shown here is derived from an EMBL/GenBank/DDBJ whole genome shotgun (WGS) entry which is preliminary data.</text>
</comment>
<dbReference type="RefSeq" id="WP_192758284.1">
    <property type="nucleotide sequence ID" value="NZ_JADBDZ010000001.1"/>
</dbReference>
<gene>
    <name evidence="2" type="ORF">H4W34_001245</name>
</gene>
<name>A0ABR9JLH4_9ACTN</name>
<feature type="transmembrane region" description="Helical" evidence="1">
    <location>
        <begin position="20"/>
        <end position="40"/>
    </location>
</feature>
<keyword evidence="1" id="KW-0812">Transmembrane</keyword>
<keyword evidence="3" id="KW-1185">Reference proteome</keyword>
<keyword evidence="1" id="KW-1133">Transmembrane helix</keyword>
<sequence>MPGPYPGPPPARARTSPWVFVVAAVAGVLVLGGIVGSVVLTSQSSEAETEGTVKAGQCIGVRFDMQGKKSSYQQVPAAERVSCEDPEAKAKIVQVVAESGAGASTSPDCPAGVDGVARVRTGEELQGRTPTAVCARNIDGPHPGDPGVGGAMITVGDCVSSSIAFGSETACTDKESYAKVVARVNTAKECPSTALETMELTSFGGDVPRPVLCLGGEGQIVTTGECIQDPKFAIGGLKTASCDSGSAVAKVLARTRTEAECPKGTTHNLEAEDKEKALLPIMCVKKLRPTFDERLNSLGS</sequence>
<keyword evidence="1" id="KW-0472">Membrane</keyword>
<accession>A0ABR9JLH4</accession>
<organism evidence="2 3">
    <name type="scientific">Actinomadura algeriensis</name>
    <dbReference type="NCBI Taxonomy" id="1679523"/>
    <lineage>
        <taxon>Bacteria</taxon>
        <taxon>Bacillati</taxon>
        <taxon>Actinomycetota</taxon>
        <taxon>Actinomycetes</taxon>
        <taxon>Streptosporangiales</taxon>
        <taxon>Thermomonosporaceae</taxon>
        <taxon>Actinomadura</taxon>
    </lineage>
</organism>
<dbReference type="Proteomes" id="UP000627838">
    <property type="component" value="Unassembled WGS sequence"/>
</dbReference>
<reference evidence="2 3" key="1">
    <citation type="submission" date="2020-10" db="EMBL/GenBank/DDBJ databases">
        <title>Sequencing the genomes of 1000 actinobacteria strains.</title>
        <authorList>
            <person name="Klenk H.-P."/>
        </authorList>
    </citation>
    <scope>NUCLEOTIDE SEQUENCE [LARGE SCALE GENOMIC DNA]</scope>
    <source>
        <strain evidence="2 3">DSM 46744</strain>
    </source>
</reference>
<evidence type="ECO:0000256" key="1">
    <source>
        <dbReference type="SAM" id="Phobius"/>
    </source>
</evidence>
<evidence type="ECO:0000313" key="2">
    <source>
        <dbReference type="EMBL" id="MBE1531412.1"/>
    </source>
</evidence>
<protein>
    <submittedName>
        <fullName evidence="2">Uncharacterized protein</fullName>
    </submittedName>
</protein>
<dbReference type="EMBL" id="JADBDZ010000001">
    <property type="protein sequence ID" value="MBE1531412.1"/>
    <property type="molecule type" value="Genomic_DNA"/>
</dbReference>